<dbReference type="AlphaFoldDB" id="A0A098LHQ4"/>
<keyword evidence="3 6" id="KW-0812">Transmembrane</keyword>
<dbReference type="InterPro" id="IPR006214">
    <property type="entry name" value="Bax_inhibitor_1-related"/>
</dbReference>
<dbReference type="Pfam" id="PF01027">
    <property type="entry name" value="Bax1-I"/>
    <property type="match status" value="1"/>
</dbReference>
<comment type="subcellular location">
    <subcellularLocation>
        <location evidence="1">Membrane</location>
        <topology evidence="1">Multi-pass membrane protein</topology>
    </subcellularLocation>
</comment>
<feature type="transmembrane region" description="Helical" evidence="6">
    <location>
        <begin position="131"/>
        <end position="149"/>
    </location>
</feature>
<evidence type="ECO:0000256" key="3">
    <source>
        <dbReference type="ARBA" id="ARBA00022692"/>
    </source>
</evidence>
<dbReference type="GO" id="GO:0005886">
    <property type="term" value="C:plasma membrane"/>
    <property type="evidence" value="ECO:0007669"/>
    <property type="project" value="TreeGrafter"/>
</dbReference>
<dbReference type="EMBL" id="BBLT01000008">
    <property type="protein sequence ID" value="GAL86480.1"/>
    <property type="molecule type" value="Genomic_DNA"/>
</dbReference>
<evidence type="ECO:0000256" key="5">
    <source>
        <dbReference type="ARBA" id="ARBA00023136"/>
    </source>
</evidence>
<keyword evidence="8" id="KW-1185">Reference proteome</keyword>
<proteinExistence type="inferred from homology"/>
<keyword evidence="5 6" id="KW-0472">Membrane</keyword>
<dbReference type="CDD" id="cd10432">
    <property type="entry name" value="BI-1-like_bacterial"/>
    <property type="match status" value="1"/>
</dbReference>
<organism evidence="7 8">
    <name type="scientific">Sporocytophaga myxococcoides</name>
    <dbReference type="NCBI Taxonomy" id="153721"/>
    <lineage>
        <taxon>Bacteria</taxon>
        <taxon>Pseudomonadati</taxon>
        <taxon>Bacteroidota</taxon>
        <taxon>Cytophagia</taxon>
        <taxon>Cytophagales</taxon>
        <taxon>Cytophagaceae</taxon>
        <taxon>Sporocytophaga</taxon>
    </lineage>
</organism>
<evidence type="ECO:0000256" key="1">
    <source>
        <dbReference type="ARBA" id="ARBA00004141"/>
    </source>
</evidence>
<sequence>MSQSFMANVFIWMSAGLVMTAAISFLFANNASLLSLLITDRGWSIFGYIVLFAPIGFVLLMNFAFEKLSYGLLVLLFMTYSALMGMSLSVIFLVYTAGSIYSIFFVAAGMFAVTAIYGYTTKTDLTRIGNLLMMALFGIIIASVINMFLHSDTLSYIMSIVSVVVFTGLTAYNVQSMKDIYNDGSEKAGKLAIIGAMSLYINFINLFLALLRLFGNRRD</sequence>
<evidence type="ECO:0000313" key="8">
    <source>
        <dbReference type="Proteomes" id="UP000030185"/>
    </source>
</evidence>
<feature type="transmembrane region" description="Helical" evidence="6">
    <location>
        <begin position="43"/>
        <end position="65"/>
    </location>
</feature>
<feature type="transmembrane region" description="Helical" evidence="6">
    <location>
        <begin position="155"/>
        <end position="172"/>
    </location>
</feature>
<dbReference type="Proteomes" id="UP000030185">
    <property type="component" value="Unassembled WGS sequence"/>
</dbReference>
<reference evidence="7 8" key="1">
    <citation type="submission" date="2014-09" db="EMBL/GenBank/DDBJ databases">
        <title>Sporocytophaga myxococcoides PG-01 genome sequencing.</title>
        <authorList>
            <person name="Liu L."/>
            <person name="Gao P.J."/>
            <person name="Chen G.J."/>
            <person name="Wang L.S."/>
        </authorList>
    </citation>
    <scope>NUCLEOTIDE SEQUENCE [LARGE SCALE GENOMIC DNA]</scope>
    <source>
        <strain evidence="7 8">PG-01</strain>
    </source>
</reference>
<comment type="similarity">
    <text evidence="2 6">Belongs to the BI1 family.</text>
</comment>
<gene>
    <name evidence="7" type="ORF">MYP_3709</name>
</gene>
<evidence type="ECO:0000313" key="7">
    <source>
        <dbReference type="EMBL" id="GAL86480.1"/>
    </source>
</evidence>
<feature type="transmembrane region" description="Helical" evidence="6">
    <location>
        <begin position="193"/>
        <end position="214"/>
    </location>
</feature>
<evidence type="ECO:0000256" key="4">
    <source>
        <dbReference type="ARBA" id="ARBA00022989"/>
    </source>
</evidence>
<dbReference type="STRING" id="153721.MYP_3709"/>
<comment type="caution">
    <text evidence="7">The sequence shown here is derived from an EMBL/GenBank/DDBJ whole genome shotgun (WGS) entry which is preliminary data.</text>
</comment>
<accession>A0A098LHQ4</accession>
<dbReference type="PANTHER" id="PTHR23291:SF50">
    <property type="entry name" value="PROTEIN LIFEGUARD 4"/>
    <property type="match status" value="1"/>
</dbReference>
<dbReference type="PANTHER" id="PTHR23291">
    <property type="entry name" value="BAX INHIBITOR-RELATED"/>
    <property type="match status" value="1"/>
</dbReference>
<feature type="transmembrane region" description="Helical" evidence="6">
    <location>
        <begin position="100"/>
        <end position="119"/>
    </location>
</feature>
<evidence type="ECO:0000256" key="2">
    <source>
        <dbReference type="ARBA" id="ARBA00010350"/>
    </source>
</evidence>
<feature type="transmembrane region" description="Helical" evidence="6">
    <location>
        <begin position="72"/>
        <end position="94"/>
    </location>
</feature>
<protein>
    <submittedName>
        <fullName evidence="7">Membrane protein</fullName>
    </submittedName>
</protein>
<feature type="transmembrane region" description="Helical" evidence="6">
    <location>
        <begin position="7"/>
        <end position="28"/>
    </location>
</feature>
<dbReference type="eggNOG" id="COG0670">
    <property type="taxonomic scope" value="Bacteria"/>
</dbReference>
<name>A0A098LHQ4_9BACT</name>
<keyword evidence="4 6" id="KW-1133">Transmembrane helix</keyword>
<evidence type="ECO:0000256" key="6">
    <source>
        <dbReference type="RuleBase" id="RU004379"/>
    </source>
</evidence>